<feature type="compositionally biased region" description="Basic and acidic residues" evidence="1">
    <location>
        <begin position="33"/>
        <end position="49"/>
    </location>
</feature>
<keyword evidence="4" id="KW-1185">Reference proteome</keyword>
<feature type="signal peptide" evidence="2">
    <location>
        <begin position="1"/>
        <end position="17"/>
    </location>
</feature>
<dbReference type="Proteomes" id="UP001606305">
    <property type="component" value="Unassembled WGS sequence"/>
</dbReference>
<gene>
    <name evidence="3" type="ORF">ACG00X_05050</name>
</gene>
<reference evidence="3 4" key="1">
    <citation type="submission" date="2024-09" db="EMBL/GenBank/DDBJ databases">
        <title>Novel species of the genus Pelomonas and Roseateles isolated from streams.</title>
        <authorList>
            <person name="Lu H."/>
        </authorList>
    </citation>
    <scope>NUCLEOTIDE SEQUENCE [LARGE SCALE GENOMIC DNA]</scope>
    <source>
        <strain evidence="3 4">BYS96W</strain>
    </source>
</reference>
<feature type="region of interest" description="Disordered" evidence="1">
    <location>
        <begin position="28"/>
        <end position="60"/>
    </location>
</feature>
<dbReference type="EMBL" id="JBIGIA010000003">
    <property type="protein sequence ID" value="MFG6456193.1"/>
    <property type="molecule type" value="Genomic_DNA"/>
</dbReference>
<dbReference type="RefSeq" id="WP_394486910.1">
    <property type="nucleotide sequence ID" value="NZ_JBIGIA010000003.1"/>
</dbReference>
<evidence type="ECO:0000313" key="3">
    <source>
        <dbReference type="EMBL" id="MFG6456193.1"/>
    </source>
</evidence>
<keyword evidence="2" id="KW-0732">Signal</keyword>
<name>A0ABW7G2Q1_9BURK</name>
<comment type="caution">
    <text evidence="3">The sequence shown here is derived from an EMBL/GenBank/DDBJ whole genome shotgun (WGS) entry which is preliminary data.</text>
</comment>
<organism evidence="3 4">
    <name type="scientific">Pelomonas nitida</name>
    <dbReference type="NCBI Taxonomy" id="3299027"/>
    <lineage>
        <taxon>Bacteria</taxon>
        <taxon>Pseudomonadati</taxon>
        <taxon>Pseudomonadota</taxon>
        <taxon>Betaproteobacteria</taxon>
        <taxon>Burkholderiales</taxon>
        <taxon>Sphaerotilaceae</taxon>
        <taxon>Roseateles</taxon>
    </lineage>
</organism>
<accession>A0ABW7G2Q1</accession>
<evidence type="ECO:0000256" key="1">
    <source>
        <dbReference type="SAM" id="MobiDB-lite"/>
    </source>
</evidence>
<evidence type="ECO:0000256" key="2">
    <source>
        <dbReference type="SAM" id="SignalP"/>
    </source>
</evidence>
<sequence>MVILKPLVALVATSALAVKLVQHLHRARQQRHAHTEQSRHRDDVHRWEGEGGNLPPRPQR</sequence>
<evidence type="ECO:0000313" key="4">
    <source>
        <dbReference type="Proteomes" id="UP001606305"/>
    </source>
</evidence>
<feature type="chain" id="PRO_5046559592" evidence="2">
    <location>
        <begin position="18"/>
        <end position="60"/>
    </location>
</feature>
<proteinExistence type="predicted"/>
<protein>
    <submittedName>
        <fullName evidence="3">Uncharacterized protein</fullName>
    </submittedName>
</protein>